<comment type="catalytic activity">
    <reaction evidence="9">
        <text>nicotinate beta-D-ribonucleotide + CO2 + diphosphate = quinolinate + 5-phospho-alpha-D-ribose 1-diphosphate + 2 H(+)</text>
        <dbReference type="Rhea" id="RHEA:12733"/>
        <dbReference type="ChEBI" id="CHEBI:15378"/>
        <dbReference type="ChEBI" id="CHEBI:16526"/>
        <dbReference type="ChEBI" id="CHEBI:29959"/>
        <dbReference type="ChEBI" id="CHEBI:33019"/>
        <dbReference type="ChEBI" id="CHEBI:57502"/>
        <dbReference type="ChEBI" id="CHEBI:58017"/>
        <dbReference type="EC" id="2.4.2.19"/>
    </reaction>
</comment>
<proteinExistence type="inferred from homology"/>
<evidence type="ECO:0000256" key="2">
    <source>
        <dbReference type="ARBA" id="ARBA00004893"/>
    </source>
</evidence>
<dbReference type="PIRSF" id="PIRSF006250">
    <property type="entry name" value="NadC_ModD"/>
    <property type="match status" value="1"/>
</dbReference>
<dbReference type="InterPro" id="IPR037128">
    <property type="entry name" value="Quinolinate_PRibosylTase_N_sf"/>
</dbReference>
<dbReference type="InterPro" id="IPR013785">
    <property type="entry name" value="Aldolase_TIM"/>
</dbReference>
<dbReference type="CDD" id="cd01572">
    <property type="entry name" value="QPRTase"/>
    <property type="match status" value="1"/>
</dbReference>
<dbReference type="InterPro" id="IPR004393">
    <property type="entry name" value="NadC"/>
</dbReference>
<dbReference type="Pfam" id="PF01729">
    <property type="entry name" value="QRPTase_C"/>
    <property type="match status" value="1"/>
</dbReference>
<evidence type="ECO:0000256" key="10">
    <source>
        <dbReference type="PIRNR" id="PIRNR006250"/>
    </source>
</evidence>
<sequence>MITEAWSPESDERLRAAGIDAEDARRVVLTALEEDLRYGADATTDATVSAGAIGEAVVGARRPGTLAGLPIALAVLDLVTRGRYEVSECRADGEQLGTGDVVLHVTATARELLVAERTMLNLLCHLSGIATVTARWNEALKGTDCKVRDTRKTLPGMRRLQKYAVRCGGGENHRHGLGDAVLVKDNHVVAAGSVGAALQAVRAHAGGLPCEVEVTTLEQLDEVLALGADEVLLDNFTVDQCAEAVRRRNAAGARTRLEASGGLTLGVAAAYARTGVDLLAVGALTHSAPALDLGLDFTSYTDGSGGRDASS</sequence>
<dbReference type="Gene3D" id="3.20.20.70">
    <property type="entry name" value="Aldolase class I"/>
    <property type="match status" value="1"/>
</dbReference>
<evidence type="ECO:0000259" key="12">
    <source>
        <dbReference type="Pfam" id="PF02749"/>
    </source>
</evidence>
<evidence type="ECO:0000256" key="6">
    <source>
        <dbReference type="ARBA" id="ARBA00022676"/>
    </source>
</evidence>
<evidence type="ECO:0000313" key="13">
    <source>
        <dbReference type="EMBL" id="UWP85398.1"/>
    </source>
</evidence>
<protein>
    <recommendedName>
        <fullName evidence="4">nicotinate-nucleotide diphosphorylase (carboxylating)</fullName>
        <ecNumber evidence="4">2.4.2.19</ecNumber>
    </recommendedName>
    <alternativeName>
        <fullName evidence="8">Quinolinate phosphoribosyltransferase [decarboxylating]</fullName>
    </alternativeName>
</protein>
<dbReference type="PANTHER" id="PTHR32179">
    <property type="entry name" value="NICOTINATE-NUCLEOTIDE PYROPHOSPHORYLASE [CARBOXYLATING]"/>
    <property type="match status" value="1"/>
</dbReference>
<keyword evidence="14" id="KW-1185">Reference proteome</keyword>
<dbReference type="Gene3D" id="3.90.1170.20">
    <property type="entry name" value="Quinolinate phosphoribosyl transferase, N-terminal domain"/>
    <property type="match status" value="1"/>
</dbReference>
<feature type="domain" description="Quinolinate phosphoribosyl transferase N-terminal" evidence="12">
    <location>
        <begin position="41"/>
        <end position="127"/>
    </location>
</feature>
<name>A0ABY5W5W8_9ACTN</name>
<dbReference type="RefSeq" id="WP_259863510.1">
    <property type="nucleotide sequence ID" value="NZ_BAAAST010000020.1"/>
</dbReference>
<dbReference type="InterPro" id="IPR022412">
    <property type="entry name" value="Quinolinate_PRibosylTrfase_N"/>
</dbReference>
<dbReference type="Pfam" id="PF02749">
    <property type="entry name" value="QRPTase_N"/>
    <property type="match status" value="1"/>
</dbReference>
<reference evidence="13" key="1">
    <citation type="submission" date="2021-04" db="EMBL/GenBank/DDBJ databases">
        <authorList>
            <person name="Hartkoorn R.C."/>
            <person name="Beaudoing E."/>
            <person name="Hot D."/>
        </authorList>
    </citation>
    <scope>NUCLEOTIDE SEQUENCE</scope>
    <source>
        <strain evidence="13">NRRL B-16292</strain>
    </source>
</reference>
<accession>A0ABY5W5W8</accession>
<comment type="similarity">
    <text evidence="3 10">Belongs to the NadC/ModD family.</text>
</comment>
<evidence type="ECO:0000313" key="14">
    <source>
        <dbReference type="Proteomes" id="UP001059617"/>
    </source>
</evidence>
<comment type="pathway">
    <text evidence="2">Cofactor biosynthesis; NAD(+) biosynthesis; nicotinate D-ribonucleotide from quinolinate: step 1/1.</text>
</comment>
<dbReference type="Proteomes" id="UP001059617">
    <property type="component" value="Chromosome"/>
</dbReference>
<evidence type="ECO:0000259" key="11">
    <source>
        <dbReference type="Pfam" id="PF01729"/>
    </source>
</evidence>
<evidence type="ECO:0000256" key="4">
    <source>
        <dbReference type="ARBA" id="ARBA00011944"/>
    </source>
</evidence>
<gene>
    <name evidence="13" type="primary">nadC</name>
    <name evidence="13" type="ORF">Dfulv_14640</name>
</gene>
<evidence type="ECO:0000256" key="1">
    <source>
        <dbReference type="ARBA" id="ARBA00003237"/>
    </source>
</evidence>
<dbReference type="InterPro" id="IPR036068">
    <property type="entry name" value="Nicotinate_pribotase-like_C"/>
</dbReference>
<dbReference type="NCBIfam" id="TIGR00078">
    <property type="entry name" value="nadC"/>
    <property type="match status" value="1"/>
</dbReference>
<dbReference type="InterPro" id="IPR002638">
    <property type="entry name" value="Quinolinate_PRibosylTrfase_C"/>
</dbReference>
<dbReference type="SUPFAM" id="SSF51690">
    <property type="entry name" value="Nicotinate/Quinolinate PRTase C-terminal domain-like"/>
    <property type="match status" value="1"/>
</dbReference>
<dbReference type="InterPro" id="IPR027277">
    <property type="entry name" value="NadC/ModD"/>
</dbReference>
<dbReference type="GO" id="GO:0004514">
    <property type="term" value="F:nicotinate-nucleotide diphosphorylase (carboxylating) activity"/>
    <property type="evidence" value="ECO:0007669"/>
    <property type="project" value="UniProtKB-EC"/>
</dbReference>
<evidence type="ECO:0000256" key="9">
    <source>
        <dbReference type="ARBA" id="ARBA00047445"/>
    </source>
</evidence>
<keyword evidence="6 10" id="KW-0328">Glycosyltransferase</keyword>
<keyword evidence="7 10" id="KW-0808">Transferase</keyword>
<dbReference type="EC" id="2.4.2.19" evidence="4"/>
<feature type="domain" description="Quinolinate phosphoribosyl transferase C-terminal" evidence="11">
    <location>
        <begin position="129"/>
        <end position="296"/>
    </location>
</feature>
<organism evidence="13 14">
    <name type="scientific">Dactylosporangium fulvum</name>
    <dbReference type="NCBI Taxonomy" id="53359"/>
    <lineage>
        <taxon>Bacteria</taxon>
        <taxon>Bacillati</taxon>
        <taxon>Actinomycetota</taxon>
        <taxon>Actinomycetes</taxon>
        <taxon>Micromonosporales</taxon>
        <taxon>Micromonosporaceae</taxon>
        <taxon>Dactylosporangium</taxon>
    </lineage>
</organism>
<dbReference type="PANTHER" id="PTHR32179:SF3">
    <property type="entry name" value="NICOTINATE-NUCLEOTIDE PYROPHOSPHORYLASE [CARBOXYLATING]"/>
    <property type="match status" value="1"/>
</dbReference>
<evidence type="ECO:0000256" key="7">
    <source>
        <dbReference type="ARBA" id="ARBA00022679"/>
    </source>
</evidence>
<comment type="function">
    <text evidence="1">Involved in the catabolism of quinolinic acid (QA).</text>
</comment>
<reference evidence="13" key="2">
    <citation type="submission" date="2022-09" db="EMBL/GenBank/DDBJ databases">
        <title>Biosynthetic gene clusters of Dactylosporangioum fulvum.</title>
        <authorList>
            <person name="Caradec T."/>
        </authorList>
    </citation>
    <scope>NUCLEOTIDE SEQUENCE</scope>
    <source>
        <strain evidence="13">NRRL B-16292</strain>
    </source>
</reference>
<keyword evidence="5" id="KW-0662">Pyridine nucleotide biosynthesis</keyword>
<dbReference type="EMBL" id="CP073720">
    <property type="protein sequence ID" value="UWP85398.1"/>
    <property type="molecule type" value="Genomic_DNA"/>
</dbReference>
<evidence type="ECO:0000256" key="8">
    <source>
        <dbReference type="ARBA" id="ARBA00033102"/>
    </source>
</evidence>
<evidence type="ECO:0000256" key="5">
    <source>
        <dbReference type="ARBA" id="ARBA00022642"/>
    </source>
</evidence>
<evidence type="ECO:0000256" key="3">
    <source>
        <dbReference type="ARBA" id="ARBA00009400"/>
    </source>
</evidence>
<dbReference type="SUPFAM" id="SSF54675">
    <property type="entry name" value="Nicotinate/Quinolinate PRTase N-terminal domain-like"/>
    <property type="match status" value="1"/>
</dbReference>